<accession>A0ABU6CTB3</accession>
<keyword evidence="2" id="KW-0482">Metalloprotease</keyword>
<dbReference type="PANTHER" id="PTHR30399">
    <property type="entry name" value="UNCHARACTERIZED PROTEIN YGJP"/>
    <property type="match status" value="1"/>
</dbReference>
<dbReference type="EMBL" id="JAYMYJ010000004">
    <property type="protein sequence ID" value="MEB4589399.1"/>
    <property type="molecule type" value="Genomic_DNA"/>
</dbReference>
<keyword evidence="3" id="KW-1185">Reference proteome</keyword>
<dbReference type="InterPro" id="IPR053136">
    <property type="entry name" value="UTP_pyrophosphatase-like"/>
</dbReference>
<evidence type="ECO:0000259" key="1">
    <source>
        <dbReference type="Pfam" id="PF01863"/>
    </source>
</evidence>
<keyword evidence="2" id="KW-0645">Protease</keyword>
<gene>
    <name evidence="2" type="ORF">VSS37_00250</name>
</gene>
<dbReference type="Proteomes" id="UP001308005">
    <property type="component" value="Unassembled WGS sequence"/>
</dbReference>
<organism evidence="2 3">
    <name type="scientific">Candidatus Thiothrix phosphatis</name>
    <dbReference type="NCBI Taxonomy" id="3112415"/>
    <lineage>
        <taxon>Bacteria</taxon>
        <taxon>Pseudomonadati</taxon>
        <taxon>Pseudomonadota</taxon>
        <taxon>Gammaproteobacteria</taxon>
        <taxon>Thiotrichales</taxon>
        <taxon>Thiotrichaceae</taxon>
        <taxon>Thiothrix</taxon>
    </lineage>
</organism>
<dbReference type="RefSeq" id="WP_324692593.1">
    <property type="nucleotide sequence ID" value="NZ_JAYMYJ010000004.1"/>
</dbReference>
<sequence>MQTIHLQLPDGRSLRCTIRSSPRARYMRMHLSAEKGLVVTQPTGVSARQLQQWIHSQMGWIAANLPKVEAQAQSRIQALVLPDTIALPAIGENLRVVYTPTAHDRITLSYRENAALHLAGAVADTQACCLALQGWLKGHARQHLGVLLQQAAQETGLPYHSYRVKGQQSRWGSCSTLGNINLNYKLMLLPPEWVRYTLIHELCHTVEMNHSRRFWALVAQFVPEYKAVHAQMKNAMARLPGWVNAG</sequence>
<dbReference type="Pfam" id="PF01863">
    <property type="entry name" value="YgjP-like"/>
    <property type="match status" value="1"/>
</dbReference>
<dbReference type="InterPro" id="IPR002725">
    <property type="entry name" value="YgjP-like_metallopeptidase"/>
</dbReference>
<keyword evidence="2" id="KW-0378">Hydrolase</keyword>
<dbReference type="GO" id="GO:0008237">
    <property type="term" value="F:metallopeptidase activity"/>
    <property type="evidence" value="ECO:0007669"/>
    <property type="project" value="UniProtKB-KW"/>
</dbReference>
<reference evidence="3" key="1">
    <citation type="submission" date="2023-07" db="EMBL/GenBank/DDBJ databases">
        <title>The carbon used by Thiothrix.</title>
        <authorList>
            <person name="Chen L."/>
        </authorList>
    </citation>
    <scope>NUCLEOTIDE SEQUENCE [LARGE SCALE GENOMIC DNA]</scope>
</reference>
<evidence type="ECO:0000313" key="2">
    <source>
        <dbReference type="EMBL" id="MEB4589399.1"/>
    </source>
</evidence>
<dbReference type="CDD" id="cd07344">
    <property type="entry name" value="M48_yhfN_like"/>
    <property type="match status" value="1"/>
</dbReference>
<dbReference type="EC" id="3.4.-.-" evidence="2"/>
<feature type="domain" description="YgjP-like metallopeptidase" evidence="1">
    <location>
        <begin position="25"/>
        <end position="234"/>
    </location>
</feature>
<dbReference type="Gene3D" id="3.30.2010.10">
    <property type="entry name" value="Metalloproteases ('zincins'), catalytic domain"/>
    <property type="match status" value="1"/>
</dbReference>
<evidence type="ECO:0000313" key="3">
    <source>
        <dbReference type="Proteomes" id="UP001308005"/>
    </source>
</evidence>
<name>A0ABU6CTB3_9GAMM</name>
<comment type="caution">
    <text evidence="2">The sequence shown here is derived from an EMBL/GenBank/DDBJ whole genome shotgun (WGS) entry which is preliminary data.</text>
</comment>
<proteinExistence type="predicted"/>
<dbReference type="PANTHER" id="PTHR30399:SF1">
    <property type="entry name" value="UTP PYROPHOSPHATASE"/>
    <property type="match status" value="1"/>
</dbReference>
<protein>
    <submittedName>
        <fullName evidence="2">SprT family zinc-dependent metalloprotease</fullName>
        <ecNumber evidence="2">3.4.-.-</ecNumber>
    </submittedName>
</protein>